<feature type="transmembrane region" description="Helical" evidence="12">
    <location>
        <begin position="832"/>
        <end position="855"/>
    </location>
</feature>
<feature type="transmembrane region" description="Helical" evidence="12">
    <location>
        <begin position="7"/>
        <end position="29"/>
    </location>
</feature>
<keyword evidence="5 12" id="KW-0337">GPI-anchor biosynthesis</keyword>
<evidence type="ECO:0000256" key="4">
    <source>
        <dbReference type="ARBA" id="ARBA00020830"/>
    </source>
</evidence>
<evidence type="ECO:0000313" key="14">
    <source>
        <dbReference type="EMBL" id="ODQ64768.1"/>
    </source>
</evidence>
<dbReference type="SUPFAM" id="SSF53649">
    <property type="entry name" value="Alkaline phosphatase-like"/>
    <property type="match status" value="1"/>
</dbReference>
<keyword evidence="6 12" id="KW-0808">Transferase</keyword>
<evidence type="ECO:0000256" key="3">
    <source>
        <dbReference type="ARBA" id="ARBA00005315"/>
    </source>
</evidence>
<dbReference type="InterPro" id="IPR017850">
    <property type="entry name" value="Alkaline_phosphatase_core_sf"/>
</dbReference>
<feature type="transmembrane region" description="Helical" evidence="12">
    <location>
        <begin position="769"/>
        <end position="789"/>
    </location>
</feature>
<dbReference type="EMBL" id="KV454411">
    <property type="protein sequence ID" value="ODQ64768.1"/>
    <property type="molecule type" value="Genomic_DNA"/>
</dbReference>
<dbReference type="UniPathway" id="UPA00196"/>
<gene>
    <name evidence="14" type="ORF">NADFUDRAFT_71169</name>
</gene>
<feature type="transmembrane region" description="Helical" evidence="12">
    <location>
        <begin position="515"/>
        <end position="532"/>
    </location>
</feature>
<dbReference type="InterPro" id="IPR039527">
    <property type="entry name" value="PIGG/GPI7"/>
</dbReference>
<dbReference type="PANTHER" id="PTHR23072:SF0">
    <property type="entry name" value="GPI ETHANOLAMINE PHOSPHATE TRANSFERASE 2"/>
    <property type="match status" value="1"/>
</dbReference>
<feature type="transmembrane region" description="Helical" evidence="12">
    <location>
        <begin position="544"/>
        <end position="568"/>
    </location>
</feature>
<keyword evidence="9 12" id="KW-1133">Transmembrane helix</keyword>
<evidence type="ECO:0000259" key="13">
    <source>
        <dbReference type="Pfam" id="PF19316"/>
    </source>
</evidence>
<dbReference type="Pfam" id="PF19316">
    <property type="entry name" value="PIGO_PIGG"/>
    <property type="match status" value="1"/>
</dbReference>
<feature type="transmembrane region" description="Helical" evidence="12">
    <location>
        <begin position="491"/>
        <end position="508"/>
    </location>
</feature>
<comment type="subcellular location">
    <subcellularLocation>
        <location evidence="1 12">Endoplasmic reticulum membrane</location>
        <topology evidence="1 12">Multi-pass membrane protein</topology>
    </subcellularLocation>
</comment>
<evidence type="ECO:0000256" key="1">
    <source>
        <dbReference type="ARBA" id="ARBA00004477"/>
    </source>
</evidence>
<evidence type="ECO:0000256" key="5">
    <source>
        <dbReference type="ARBA" id="ARBA00022502"/>
    </source>
</evidence>
<comment type="function">
    <text evidence="12">Ethanolamine phosphate transferase involved in glycosylphosphatidylinositol-anchor biosynthesis. Transfers ethanolamine phosphate to the GPI second mannose.</text>
</comment>
<dbReference type="GO" id="GO:0051267">
    <property type="term" value="F:CP2 mannose-ethanolamine phosphotransferase activity"/>
    <property type="evidence" value="ECO:0007669"/>
    <property type="project" value="TreeGrafter"/>
</dbReference>
<dbReference type="GO" id="GO:0005789">
    <property type="term" value="C:endoplasmic reticulum membrane"/>
    <property type="evidence" value="ECO:0007669"/>
    <property type="project" value="UniProtKB-SubCell"/>
</dbReference>
<dbReference type="InterPro" id="IPR037674">
    <property type="entry name" value="PIG-G_N"/>
</dbReference>
<evidence type="ECO:0000313" key="15">
    <source>
        <dbReference type="Proteomes" id="UP000095009"/>
    </source>
</evidence>
<dbReference type="OrthoDB" id="272139at2759"/>
<feature type="domain" description="GPI ethanolamine phosphate transferase 2 C-terminal" evidence="13">
    <location>
        <begin position="428"/>
        <end position="891"/>
    </location>
</feature>
<dbReference type="Gene3D" id="3.40.720.10">
    <property type="entry name" value="Alkaline Phosphatase, subunit A"/>
    <property type="match status" value="2"/>
</dbReference>
<feature type="transmembrane region" description="Helical" evidence="12">
    <location>
        <begin position="436"/>
        <end position="455"/>
    </location>
</feature>
<dbReference type="InterPro" id="IPR002591">
    <property type="entry name" value="Phosphodiest/P_Trfase"/>
</dbReference>
<proteinExistence type="inferred from homology"/>
<keyword evidence="8 12" id="KW-0256">Endoplasmic reticulum</keyword>
<feature type="transmembrane region" description="Helical" evidence="12">
    <location>
        <begin position="580"/>
        <end position="605"/>
    </location>
</feature>
<evidence type="ECO:0000256" key="12">
    <source>
        <dbReference type="RuleBase" id="RU367106"/>
    </source>
</evidence>
<sequence length="895" mass="101155">MILIRRWIGIFAVIVCQLAGIALFARGFFPKKIILTGHGTYFPTNDTTFSTYNEDGEGPMFDKMIFMVVDAMRSDYIFSTESNMPFLHSLINKGCAVGFTAHSTPPTVTLPRIKGITTGTTPNFLDAILNIAESDSSSTLANQDNWISQLKCQNKRIHMFGDDTWIKLFPNHFDRVDGTASFFVSDFTEVDNNVTRHIDHELKEQNWDLMILHYLGLDHIGHKGGPTSPFMPIKQKEMDDVIKSLYTSLEKSNTLLIVAGDHGMNGAGNHGGSSAGETSAGLAFVSPKFAKLKLHQKSPLLPRSDFNYYDRIQQSDLVPTIAAFLDIPIPINNLGVFIRDFLPLWKTKKTRTLILEQNAREIANILESNFAGFLTVQIEDQIMCEANEDYADLDHLKCLWWSLEDSFDDENTVYEFLELASSVLSKVASNYVESDMIFGIVLLCIATIIASTYIFSFLKDVKYLRNFFFGFVILYAVSMFGSSLVEEEHHFWYWAATGWISMLYIIGSRVRFRDGINWFFCLVLVRIIREWNQTGQKCSGDPDITKYLSLTSSSTLLWLLIIMTYCSLFDKIWRNSFSRLPGIFSFGLSFITVISSFFFKAVMAYESGEPVPKWMLNAIEANSVGTDANDKLVSLARFFFSSIGAGILYRITTVVWSPSQNNVDNGRYHLITDICYLTDVFFVNQSKTSNIPLFLFLGLLRDFLAKAINRSFIFSSKSIGDAGRFYKVIITIISITGIIMQHVTFFAMGNSNSLASIDLSNAYNGVSEYNITLVGALTFLSNWVGPCYWSISTLMTMFEDDIRNLIICEIFTKFKLKNSIKKYKETAFSMKVFFTLLFSSVAMLGVMGACLVLKHHLFIWTVFSPKLLYVFAWSVIQFSVVDVGLSALLLITRAI</sequence>
<reference evidence="14 15" key="1">
    <citation type="journal article" date="2016" name="Proc. Natl. Acad. Sci. U.S.A.">
        <title>Comparative genomics of biotechnologically important yeasts.</title>
        <authorList>
            <person name="Riley R."/>
            <person name="Haridas S."/>
            <person name="Wolfe K.H."/>
            <person name="Lopes M.R."/>
            <person name="Hittinger C.T."/>
            <person name="Goeker M."/>
            <person name="Salamov A.A."/>
            <person name="Wisecaver J.H."/>
            <person name="Long T.M."/>
            <person name="Calvey C.H."/>
            <person name="Aerts A.L."/>
            <person name="Barry K.W."/>
            <person name="Choi C."/>
            <person name="Clum A."/>
            <person name="Coughlan A.Y."/>
            <person name="Deshpande S."/>
            <person name="Douglass A.P."/>
            <person name="Hanson S.J."/>
            <person name="Klenk H.-P."/>
            <person name="LaButti K.M."/>
            <person name="Lapidus A."/>
            <person name="Lindquist E.A."/>
            <person name="Lipzen A.M."/>
            <person name="Meier-Kolthoff J.P."/>
            <person name="Ohm R.A."/>
            <person name="Otillar R.P."/>
            <person name="Pangilinan J.L."/>
            <person name="Peng Y."/>
            <person name="Rokas A."/>
            <person name="Rosa C.A."/>
            <person name="Scheuner C."/>
            <person name="Sibirny A.A."/>
            <person name="Slot J.C."/>
            <person name="Stielow J.B."/>
            <person name="Sun H."/>
            <person name="Kurtzman C.P."/>
            <person name="Blackwell M."/>
            <person name="Grigoriev I.V."/>
            <person name="Jeffries T.W."/>
        </authorList>
    </citation>
    <scope>NUCLEOTIDE SEQUENCE [LARGE SCALE GENOMIC DNA]</scope>
    <source>
        <strain evidence="14 15">DSM 6958</strain>
    </source>
</reference>
<keyword evidence="15" id="KW-1185">Reference proteome</keyword>
<evidence type="ECO:0000256" key="6">
    <source>
        <dbReference type="ARBA" id="ARBA00022679"/>
    </source>
</evidence>
<dbReference type="STRING" id="857566.A0A1E3PHC3"/>
<feature type="transmembrane region" description="Helical" evidence="12">
    <location>
        <begin position="867"/>
        <end position="891"/>
    </location>
</feature>
<evidence type="ECO:0000256" key="10">
    <source>
        <dbReference type="ARBA" id="ARBA00023136"/>
    </source>
</evidence>
<dbReference type="FunFam" id="3.40.720.10:FF:000045">
    <property type="entry name" value="GPI ethanolamine phosphate transferase 2"/>
    <property type="match status" value="1"/>
</dbReference>
<dbReference type="CDD" id="cd16024">
    <property type="entry name" value="GPI_EPT_2"/>
    <property type="match status" value="1"/>
</dbReference>
<organism evidence="14 15">
    <name type="scientific">Nadsonia fulvescens var. elongata DSM 6958</name>
    <dbReference type="NCBI Taxonomy" id="857566"/>
    <lineage>
        <taxon>Eukaryota</taxon>
        <taxon>Fungi</taxon>
        <taxon>Dikarya</taxon>
        <taxon>Ascomycota</taxon>
        <taxon>Saccharomycotina</taxon>
        <taxon>Dipodascomycetes</taxon>
        <taxon>Dipodascales</taxon>
        <taxon>Dipodascales incertae sedis</taxon>
        <taxon>Nadsonia</taxon>
    </lineage>
</organism>
<feature type="transmembrane region" description="Helical" evidence="12">
    <location>
        <begin position="467"/>
        <end position="485"/>
    </location>
</feature>
<protein>
    <recommendedName>
        <fullName evidence="4 12">GPI ethanolamine phosphate transferase 2</fullName>
    </recommendedName>
</protein>
<dbReference type="Proteomes" id="UP000095009">
    <property type="component" value="Unassembled WGS sequence"/>
</dbReference>
<dbReference type="PANTHER" id="PTHR23072">
    <property type="entry name" value="PHOSPHATIDYLINOSITOL GLYCAN-RELATED"/>
    <property type="match status" value="1"/>
</dbReference>
<feature type="transmembrane region" description="Helical" evidence="12">
    <location>
        <begin position="728"/>
        <end position="749"/>
    </location>
</feature>
<comment type="pathway">
    <text evidence="2 12">Glycolipid biosynthesis; glycosylphosphatidylinositol-anchor biosynthesis.</text>
</comment>
<evidence type="ECO:0000256" key="7">
    <source>
        <dbReference type="ARBA" id="ARBA00022692"/>
    </source>
</evidence>
<dbReference type="InterPro" id="IPR045687">
    <property type="entry name" value="PIGG/GPI7_C"/>
</dbReference>
<evidence type="ECO:0000256" key="11">
    <source>
        <dbReference type="ARBA" id="ARBA00023180"/>
    </source>
</evidence>
<dbReference type="Pfam" id="PF01663">
    <property type="entry name" value="Phosphodiest"/>
    <property type="match status" value="1"/>
</dbReference>
<dbReference type="AlphaFoldDB" id="A0A1E3PHC3"/>
<evidence type="ECO:0000256" key="2">
    <source>
        <dbReference type="ARBA" id="ARBA00004687"/>
    </source>
</evidence>
<evidence type="ECO:0000256" key="8">
    <source>
        <dbReference type="ARBA" id="ARBA00022824"/>
    </source>
</evidence>
<dbReference type="GO" id="GO:0006506">
    <property type="term" value="P:GPI anchor biosynthetic process"/>
    <property type="evidence" value="ECO:0007669"/>
    <property type="project" value="UniProtKB-UniPathway"/>
</dbReference>
<keyword evidence="11" id="KW-0325">Glycoprotein</keyword>
<evidence type="ECO:0000256" key="9">
    <source>
        <dbReference type="ARBA" id="ARBA00022989"/>
    </source>
</evidence>
<comment type="similarity">
    <text evidence="3 12">Belongs to the PIGG/PIGN/PIGO family. PIGG subfamily.</text>
</comment>
<keyword evidence="7 12" id="KW-0812">Transmembrane</keyword>
<accession>A0A1E3PHC3</accession>
<name>A0A1E3PHC3_9ASCO</name>
<keyword evidence="10 12" id="KW-0472">Membrane</keyword>